<gene>
    <name evidence="3" type="ORF">EV139_0039</name>
</gene>
<keyword evidence="2" id="KW-0472">Membrane</keyword>
<keyword evidence="2" id="KW-1133">Transmembrane helix</keyword>
<organism evidence="3 4">
    <name type="scientific">Leucobacter luti</name>
    <dbReference type="NCBI Taxonomy" id="340320"/>
    <lineage>
        <taxon>Bacteria</taxon>
        <taxon>Bacillati</taxon>
        <taxon>Actinomycetota</taxon>
        <taxon>Actinomycetes</taxon>
        <taxon>Micrococcales</taxon>
        <taxon>Microbacteriaceae</taxon>
        <taxon>Leucobacter</taxon>
    </lineage>
</organism>
<evidence type="ECO:0000256" key="1">
    <source>
        <dbReference type="SAM" id="MobiDB-lite"/>
    </source>
</evidence>
<protein>
    <submittedName>
        <fullName evidence="3">Uncharacterized protein</fullName>
    </submittedName>
</protein>
<dbReference type="EMBL" id="SHKI01000002">
    <property type="protein sequence ID" value="RZT68317.1"/>
    <property type="molecule type" value="Genomic_DNA"/>
</dbReference>
<feature type="transmembrane region" description="Helical" evidence="2">
    <location>
        <begin position="832"/>
        <end position="853"/>
    </location>
</feature>
<dbReference type="AlphaFoldDB" id="A0A4Q7U585"/>
<accession>A0A4Q7U585</accession>
<keyword evidence="4" id="KW-1185">Reference proteome</keyword>
<keyword evidence="2" id="KW-0812">Transmembrane</keyword>
<dbReference type="Proteomes" id="UP000291832">
    <property type="component" value="Unassembled WGS sequence"/>
</dbReference>
<feature type="region of interest" description="Disordered" evidence="1">
    <location>
        <begin position="795"/>
        <end position="820"/>
    </location>
</feature>
<proteinExistence type="predicted"/>
<evidence type="ECO:0000313" key="3">
    <source>
        <dbReference type="EMBL" id="RZT68317.1"/>
    </source>
</evidence>
<name>A0A4Q7U585_9MICO</name>
<comment type="caution">
    <text evidence="3">The sequence shown here is derived from an EMBL/GenBank/DDBJ whole genome shotgun (WGS) entry which is preliminary data.</text>
</comment>
<feature type="compositionally biased region" description="Pro residues" evidence="1">
    <location>
        <begin position="806"/>
        <end position="815"/>
    </location>
</feature>
<evidence type="ECO:0000313" key="4">
    <source>
        <dbReference type="Proteomes" id="UP000291832"/>
    </source>
</evidence>
<reference evidence="3 4" key="1">
    <citation type="journal article" date="2015" name="Stand. Genomic Sci.">
        <title>Genomic Encyclopedia of Bacterial and Archaeal Type Strains, Phase III: the genomes of soil and plant-associated and newly described type strains.</title>
        <authorList>
            <person name="Whitman W.B."/>
            <person name="Woyke T."/>
            <person name="Klenk H.P."/>
            <person name="Zhou Y."/>
            <person name="Lilburn T.G."/>
            <person name="Beck B.J."/>
            <person name="De Vos P."/>
            <person name="Vandamme P."/>
            <person name="Eisen J.A."/>
            <person name="Garrity G."/>
            <person name="Hugenholtz P."/>
            <person name="Kyrpides N.C."/>
        </authorList>
    </citation>
    <scope>NUCLEOTIDE SEQUENCE [LARGE SCALE GENOMIC DNA]</scope>
    <source>
        <strain evidence="3 4">RF6</strain>
    </source>
</reference>
<dbReference type="RefSeq" id="WP_237462947.1">
    <property type="nucleotide sequence ID" value="NZ_QYAG01000004.1"/>
</dbReference>
<sequence length="880" mass="93516">MSTALEPGRAARPPGRFTDRAAALLTILLMLISGLFFTTLPAQAATLGVGYGNEDLWLGSFSSHGRQAYCMDLGALAPWGTTQHPALTTTLDDLTASELARLNYVMGRWGESRDPNVTAAVQLYVWDVADHDTYVDRGGDAQLVTRVPADAQSTVLSNLAGMRDSAVANAVTDPSVSLSIAMGDQYQGTLTVGTNPASATGTVTLTNATFPDGSASATLGAGTQEIVGTPPATTPDYQITATMQAPAVGYGAGVDLFYTPGEQRILGSASFEPLSAIAKSPVIPLDFQPVIETAVSAKFVQAGDPFLDDLNVSVTKHSWISVNGAPVEVVAEGTLYGPFDAQPAEANAPPQGAPVLGTESLALTRPGSYTSPGTLTAPESGFYTWVWKIDRDAQGGNAKYLTDSFTDKFGRVTETSVSPFQPGAVSKANGRLVRPGDAVTDTITVSSTNGAWLKHNGEPIPVVFEGTAYQVPGALPPAQSESVPAGAVPVGTVQVTATGPGEYESPEVPLPDAGFVTWVWEVKKASQPEWVRPYIADDWEDDYGINIESHSVRWPLTIMSEVREYNVHPGGRAFDRITVAGFPGNHPDFAGDGYWGADEQELTHTIYGPFKTDTILTEDLDLDTAPVLTTITTPAKNGVYDIGYTDEDRIQPEDPGYYVVVTTFTGDDRVQPFQSSAADIWERFYVPQDGQPVSMITQATPAAGVGEEFDDAALVQGSKIPDGAYLVFRAYGPHDPDAAPVCETPFFTSEKIPVTQTGIYRSGTTSVDRAGNVYWVETLYNQDGKIIAEGKCGTPGETTVVTDTPPKTPPTPEVPELPKKPTELAVTGGSGFPWLIGAGGAAALLVAGITLWFGRRLTRLRERVGDVREEDEGIEELMNE</sequence>
<evidence type="ECO:0000256" key="2">
    <source>
        <dbReference type="SAM" id="Phobius"/>
    </source>
</evidence>